<accession>A0A9Q1J1Q9</accession>
<dbReference type="Proteomes" id="UP001152622">
    <property type="component" value="Chromosome 4"/>
</dbReference>
<protein>
    <recommendedName>
        <fullName evidence="1">Complement C3/4/5 macroglobulin domain-containing protein</fullName>
    </recommendedName>
</protein>
<dbReference type="EMBL" id="JAINUF010000004">
    <property type="protein sequence ID" value="KAJ8362946.1"/>
    <property type="molecule type" value="Genomic_DNA"/>
</dbReference>
<evidence type="ECO:0000313" key="2">
    <source>
        <dbReference type="EMBL" id="KAJ8362946.1"/>
    </source>
</evidence>
<name>A0A9Q1J1Q9_SYNKA</name>
<dbReference type="Pfam" id="PF17790">
    <property type="entry name" value="MG1"/>
    <property type="match status" value="1"/>
</dbReference>
<reference evidence="2" key="1">
    <citation type="journal article" date="2023" name="Science">
        <title>Genome structures resolve the early diversification of teleost fishes.</title>
        <authorList>
            <person name="Parey E."/>
            <person name="Louis A."/>
            <person name="Montfort J."/>
            <person name="Bouchez O."/>
            <person name="Roques C."/>
            <person name="Iampietro C."/>
            <person name="Lluch J."/>
            <person name="Castinel A."/>
            <person name="Donnadieu C."/>
            <person name="Desvignes T."/>
            <person name="Floi Bucao C."/>
            <person name="Jouanno E."/>
            <person name="Wen M."/>
            <person name="Mejri S."/>
            <person name="Dirks R."/>
            <person name="Jansen H."/>
            <person name="Henkel C."/>
            <person name="Chen W.J."/>
            <person name="Zahm M."/>
            <person name="Cabau C."/>
            <person name="Klopp C."/>
            <person name="Thompson A.W."/>
            <person name="Robinson-Rechavi M."/>
            <person name="Braasch I."/>
            <person name="Lecointre G."/>
            <person name="Bobe J."/>
            <person name="Postlethwait J.H."/>
            <person name="Berthelot C."/>
            <person name="Roest Crollius H."/>
            <person name="Guiguen Y."/>
        </authorList>
    </citation>
    <scope>NUCLEOTIDE SEQUENCE</scope>
    <source>
        <strain evidence="2">WJC10195</strain>
    </source>
</reference>
<comment type="caution">
    <text evidence="2">The sequence shown here is derived from an EMBL/GenBank/DDBJ whole genome shotgun (WGS) entry which is preliminary data.</text>
</comment>
<gene>
    <name evidence="2" type="ORF">SKAU_G00117770</name>
</gene>
<proteinExistence type="predicted"/>
<feature type="domain" description="Complement C3/4/5 macroglobulin" evidence="1">
    <location>
        <begin position="28"/>
        <end position="65"/>
    </location>
</feature>
<evidence type="ECO:0000313" key="3">
    <source>
        <dbReference type="Proteomes" id="UP001152622"/>
    </source>
</evidence>
<dbReference type="InterPro" id="IPR041425">
    <property type="entry name" value="C3/4/5_MG1"/>
</dbReference>
<keyword evidence="3" id="KW-1185">Reference proteome</keyword>
<sequence>MWLLKLQIMLYNFKNYNYATRLVLQELRFVLTAPNVLRVGSRENVLVEAQECTGEHFDVEILATIVVFQAVAMHMTKVSDVKDVNLQVNLDVAGRSKPIKWTYTKNNAYLTRSEKVGLLSGSEEHDGLWLVVALAGVDGRGYTLSDCFKHLVVAPAIAPFSKGFWAAAKEVF</sequence>
<organism evidence="2 3">
    <name type="scientific">Synaphobranchus kaupii</name>
    <name type="common">Kaup's arrowtooth eel</name>
    <dbReference type="NCBI Taxonomy" id="118154"/>
    <lineage>
        <taxon>Eukaryota</taxon>
        <taxon>Metazoa</taxon>
        <taxon>Chordata</taxon>
        <taxon>Craniata</taxon>
        <taxon>Vertebrata</taxon>
        <taxon>Euteleostomi</taxon>
        <taxon>Actinopterygii</taxon>
        <taxon>Neopterygii</taxon>
        <taxon>Teleostei</taxon>
        <taxon>Anguilliformes</taxon>
        <taxon>Synaphobranchidae</taxon>
        <taxon>Synaphobranchus</taxon>
    </lineage>
</organism>
<evidence type="ECO:0000259" key="1">
    <source>
        <dbReference type="Pfam" id="PF17790"/>
    </source>
</evidence>
<dbReference type="AlphaFoldDB" id="A0A9Q1J1Q9"/>
<dbReference type="OrthoDB" id="6359008at2759"/>
<dbReference type="Gene3D" id="2.20.210.20">
    <property type="match status" value="1"/>
</dbReference>